<name>A0A432ZTU6_9GAMM</name>
<dbReference type="GO" id="GO:0030170">
    <property type="term" value="F:pyridoxal phosphate binding"/>
    <property type="evidence" value="ECO:0007669"/>
    <property type="project" value="InterPro"/>
</dbReference>
<evidence type="ECO:0000256" key="6">
    <source>
        <dbReference type="ARBA" id="ARBA00022679"/>
    </source>
</evidence>
<dbReference type="Gene3D" id="3.90.1150.10">
    <property type="entry name" value="Aspartate Aminotransferase, domain 1"/>
    <property type="match status" value="1"/>
</dbReference>
<dbReference type="InterPro" id="IPR015422">
    <property type="entry name" value="PyrdxlP-dep_Trfase_small"/>
</dbReference>
<protein>
    <recommendedName>
        <fullName evidence="5">8-amino-7-oxononanoate synthase</fullName>
        <ecNumber evidence="5">2.3.1.47</ecNumber>
    </recommendedName>
    <alternativeName>
        <fullName evidence="9">7-keto-8-amino-pelargonic acid synthase</fullName>
    </alternativeName>
    <alternativeName>
        <fullName evidence="10">8-amino-7-ketopelargonate synthase</fullName>
    </alternativeName>
</protein>
<evidence type="ECO:0000313" key="15">
    <source>
        <dbReference type="Proteomes" id="UP000287996"/>
    </source>
</evidence>
<proteinExistence type="inferred from homology"/>
<keyword evidence="6 14" id="KW-0808">Transferase</keyword>
<dbReference type="AlphaFoldDB" id="A0A432ZTU6"/>
<dbReference type="InterPro" id="IPR050087">
    <property type="entry name" value="AON_synthase_class-II"/>
</dbReference>
<comment type="pathway">
    <text evidence="2">Cofactor biosynthesis; biotin biosynthesis.</text>
</comment>
<evidence type="ECO:0000256" key="8">
    <source>
        <dbReference type="ARBA" id="ARBA00022898"/>
    </source>
</evidence>
<dbReference type="EMBL" id="PIQH01000001">
    <property type="protein sequence ID" value="RUO81340.1"/>
    <property type="molecule type" value="Genomic_DNA"/>
</dbReference>
<dbReference type="InterPro" id="IPR015421">
    <property type="entry name" value="PyrdxlP-dep_Trfase_major"/>
</dbReference>
<dbReference type="PANTHER" id="PTHR13693:SF100">
    <property type="entry name" value="8-AMINO-7-OXONONANOATE SYNTHASE"/>
    <property type="match status" value="1"/>
</dbReference>
<keyword evidence="15" id="KW-1185">Reference proteome</keyword>
<dbReference type="InterPro" id="IPR015424">
    <property type="entry name" value="PyrdxlP-dep_Trfase"/>
</dbReference>
<accession>A0A432ZTU6</accession>
<sequence length="391" mass="43051">MTVKELLQRLTARRHSTQYRRLRARGHSEAGRVAVDGKQYWQFASNDYLAVNDHPQLRQLAAQAVLQWGSGSGGSPLVTGHSTAHQALQERLQQWLGSEHVLLMSSGFAANQACLALLPETDEKIFADRLVHASLISGMQQSGKRFRRFRHNDTSQLQQWLHREPSNIGKWIVSEGVFSMDGDQAPVAELIRLARQYQARLLLDDAHGIGALGEAGRGIVAPHKMPNDAVYTATFGKALGCHGAFIGADAETIDAIQQFAPEYIYSTAMPASQAAFLLEVISWLVTAEGIEARQRLQQNIHRMRQLFEHFGIATVASESAIQVAIMGSSENANRCAEVMREQGVWAVAIRPPTVAEGSARVRFCVSAAHGNEAFAALERGFKVLRDEGIQH</sequence>
<keyword evidence="8 12" id="KW-0663">Pyridoxal phosphate</keyword>
<evidence type="ECO:0000256" key="5">
    <source>
        <dbReference type="ARBA" id="ARBA00013187"/>
    </source>
</evidence>
<evidence type="ECO:0000256" key="4">
    <source>
        <dbReference type="ARBA" id="ARBA00011738"/>
    </source>
</evidence>
<dbReference type="Proteomes" id="UP000287996">
    <property type="component" value="Unassembled WGS sequence"/>
</dbReference>
<evidence type="ECO:0000256" key="1">
    <source>
        <dbReference type="ARBA" id="ARBA00001933"/>
    </source>
</evidence>
<dbReference type="GO" id="GO:0008710">
    <property type="term" value="F:8-amino-7-oxononanoate synthase activity"/>
    <property type="evidence" value="ECO:0007669"/>
    <property type="project" value="UniProtKB-EC"/>
</dbReference>
<evidence type="ECO:0000256" key="11">
    <source>
        <dbReference type="ARBA" id="ARBA00047715"/>
    </source>
</evidence>
<comment type="caution">
    <text evidence="14">The sequence shown here is derived from an EMBL/GenBank/DDBJ whole genome shotgun (WGS) entry which is preliminary data.</text>
</comment>
<comment type="cofactor">
    <cofactor evidence="1 12">
        <name>pyridoxal 5'-phosphate</name>
        <dbReference type="ChEBI" id="CHEBI:597326"/>
    </cofactor>
</comment>
<evidence type="ECO:0000313" key="14">
    <source>
        <dbReference type="EMBL" id="RUO81340.1"/>
    </source>
</evidence>
<dbReference type="Gene3D" id="3.40.640.10">
    <property type="entry name" value="Type I PLP-dependent aspartate aminotransferase-like (Major domain)"/>
    <property type="match status" value="1"/>
</dbReference>
<dbReference type="InterPro" id="IPR001917">
    <property type="entry name" value="Aminotrans_II_pyridoxalP_BS"/>
</dbReference>
<evidence type="ECO:0000256" key="12">
    <source>
        <dbReference type="RuleBase" id="RU003693"/>
    </source>
</evidence>
<evidence type="ECO:0000256" key="7">
    <source>
        <dbReference type="ARBA" id="ARBA00022756"/>
    </source>
</evidence>
<evidence type="ECO:0000256" key="9">
    <source>
        <dbReference type="ARBA" id="ARBA00032610"/>
    </source>
</evidence>
<keyword evidence="14" id="KW-0012">Acyltransferase</keyword>
<evidence type="ECO:0000256" key="3">
    <source>
        <dbReference type="ARBA" id="ARBA00010008"/>
    </source>
</evidence>
<dbReference type="PANTHER" id="PTHR13693">
    <property type="entry name" value="CLASS II AMINOTRANSFERASE/8-AMINO-7-OXONONANOATE SYNTHASE"/>
    <property type="match status" value="1"/>
</dbReference>
<organism evidence="14 15">
    <name type="scientific">Idiomarina tyrosinivorans</name>
    <dbReference type="NCBI Taxonomy" id="1445662"/>
    <lineage>
        <taxon>Bacteria</taxon>
        <taxon>Pseudomonadati</taxon>
        <taxon>Pseudomonadota</taxon>
        <taxon>Gammaproteobacteria</taxon>
        <taxon>Alteromonadales</taxon>
        <taxon>Idiomarinaceae</taxon>
        <taxon>Idiomarina</taxon>
    </lineage>
</organism>
<feature type="domain" description="Aminotransferase class I/classII large" evidence="13">
    <location>
        <begin position="42"/>
        <end position="372"/>
    </location>
</feature>
<dbReference type="PROSITE" id="PS00599">
    <property type="entry name" value="AA_TRANSFER_CLASS_2"/>
    <property type="match status" value="1"/>
</dbReference>
<dbReference type="InterPro" id="IPR004839">
    <property type="entry name" value="Aminotransferase_I/II_large"/>
</dbReference>
<dbReference type="SUPFAM" id="SSF53383">
    <property type="entry name" value="PLP-dependent transferases"/>
    <property type="match status" value="1"/>
</dbReference>
<keyword evidence="7" id="KW-0093">Biotin biosynthesis</keyword>
<comment type="similarity">
    <text evidence="3">Belongs to the class-II pyridoxal-phosphate-dependent aminotransferase family. BioF subfamily.</text>
</comment>
<reference evidence="14 15" key="1">
    <citation type="journal article" date="2011" name="Front. Microbiol.">
        <title>Genomic signatures of strain selection and enhancement in Bacillus atrophaeus var. globigii, a historical biowarfare simulant.</title>
        <authorList>
            <person name="Gibbons H.S."/>
            <person name="Broomall S.M."/>
            <person name="McNew L.A."/>
            <person name="Daligault H."/>
            <person name="Chapman C."/>
            <person name="Bruce D."/>
            <person name="Karavis M."/>
            <person name="Krepps M."/>
            <person name="McGregor P.A."/>
            <person name="Hong C."/>
            <person name="Park K.H."/>
            <person name="Akmal A."/>
            <person name="Feldman A."/>
            <person name="Lin J.S."/>
            <person name="Chang W.E."/>
            <person name="Higgs B.W."/>
            <person name="Demirev P."/>
            <person name="Lindquist J."/>
            <person name="Liem A."/>
            <person name="Fochler E."/>
            <person name="Read T.D."/>
            <person name="Tapia R."/>
            <person name="Johnson S."/>
            <person name="Bishop-Lilly K.A."/>
            <person name="Detter C."/>
            <person name="Han C."/>
            <person name="Sozhamannan S."/>
            <person name="Rosenzweig C.N."/>
            <person name="Skowronski E.W."/>
        </authorList>
    </citation>
    <scope>NUCLEOTIDE SEQUENCE [LARGE SCALE GENOMIC DNA]</scope>
    <source>
        <strain evidence="14 15">CC-PW-9</strain>
    </source>
</reference>
<comment type="catalytic activity">
    <reaction evidence="11">
        <text>6-carboxyhexanoyl-[ACP] + L-alanine + H(+) = (8S)-8-amino-7-oxononanoate + holo-[ACP] + CO2</text>
        <dbReference type="Rhea" id="RHEA:42288"/>
        <dbReference type="Rhea" id="RHEA-COMP:9685"/>
        <dbReference type="Rhea" id="RHEA-COMP:9955"/>
        <dbReference type="ChEBI" id="CHEBI:15378"/>
        <dbReference type="ChEBI" id="CHEBI:16526"/>
        <dbReference type="ChEBI" id="CHEBI:57972"/>
        <dbReference type="ChEBI" id="CHEBI:64479"/>
        <dbReference type="ChEBI" id="CHEBI:78846"/>
        <dbReference type="ChEBI" id="CHEBI:149468"/>
        <dbReference type="EC" id="2.3.1.47"/>
    </reaction>
</comment>
<dbReference type="GO" id="GO:0009102">
    <property type="term" value="P:biotin biosynthetic process"/>
    <property type="evidence" value="ECO:0007669"/>
    <property type="project" value="UniProtKB-KW"/>
</dbReference>
<evidence type="ECO:0000256" key="10">
    <source>
        <dbReference type="ARBA" id="ARBA00033381"/>
    </source>
</evidence>
<comment type="subunit">
    <text evidence="4">Homodimer.</text>
</comment>
<dbReference type="Pfam" id="PF00155">
    <property type="entry name" value="Aminotran_1_2"/>
    <property type="match status" value="1"/>
</dbReference>
<evidence type="ECO:0000256" key="2">
    <source>
        <dbReference type="ARBA" id="ARBA00004746"/>
    </source>
</evidence>
<evidence type="ECO:0000259" key="13">
    <source>
        <dbReference type="Pfam" id="PF00155"/>
    </source>
</evidence>
<gene>
    <name evidence="14" type="ORF">CWI84_00860</name>
</gene>
<dbReference type="EC" id="2.3.1.47" evidence="5"/>